<dbReference type="RefSeq" id="WP_098063326.1">
    <property type="nucleotide sequence ID" value="NZ_PDEP01000019.1"/>
</dbReference>
<dbReference type="GO" id="GO:0006508">
    <property type="term" value="P:proteolysis"/>
    <property type="evidence" value="ECO:0007669"/>
    <property type="project" value="UniProtKB-KW"/>
</dbReference>
<protein>
    <recommendedName>
        <fullName evidence="8">MPN domain-containing protein</fullName>
    </recommendedName>
</protein>
<keyword evidence="1" id="KW-0645">Protease</keyword>
<dbReference type="OrthoDB" id="9804482at2"/>
<dbReference type="Gene3D" id="1.10.150.20">
    <property type="entry name" value="5' to 3' exonuclease, C-terminal subdomain"/>
    <property type="match status" value="1"/>
</dbReference>
<dbReference type="PANTHER" id="PTHR30471:SF3">
    <property type="entry name" value="UPF0758 PROTEIN YEES-RELATED"/>
    <property type="match status" value="1"/>
</dbReference>
<keyword evidence="5" id="KW-0482">Metalloprotease</keyword>
<evidence type="ECO:0000313" key="9">
    <source>
        <dbReference type="EMBL" id="PEN04951.1"/>
    </source>
</evidence>
<dbReference type="InterPro" id="IPR010994">
    <property type="entry name" value="RuvA_2-like"/>
</dbReference>
<comment type="similarity">
    <text evidence="6">Belongs to the UPF0758 family.</text>
</comment>
<feature type="domain" description="MPN" evidence="8">
    <location>
        <begin position="135"/>
        <end position="257"/>
    </location>
</feature>
<name>A0A2H3P1T5_9BACT</name>
<evidence type="ECO:0000256" key="4">
    <source>
        <dbReference type="ARBA" id="ARBA00022833"/>
    </source>
</evidence>
<dbReference type="SUPFAM" id="SSF47781">
    <property type="entry name" value="RuvA domain 2-like"/>
    <property type="match status" value="1"/>
</dbReference>
<accession>A0A2H3P1T5</accession>
<dbReference type="GO" id="GO:0046872">
    <property type="term" value="F:metal ion binding"/>
    <property type="evidence" value="ECO:0007669"/>
    <property type="project" value="UniProtKB-KW"/>
</dbReference>
<dbReference type="NCBIfam" id="TIGR00608">
    <property type="entry name" value="radc"/>
    <property type="match status" value="1"/>
</dbReference>
<evidence type="ECO:0000256" key="1">
    <source>
        <dbReference type="ARBA" id="ARBA00022670"/>
    </source>
</evidence>
<evidence type="ECO:0000256" key="3">
    <source>
        <dbReference type="ARBA" id="ARBA00022801"/>
    </source>
</evidence>
<dbReference type="EMBL" id="PDEP01000019">
    <property type="protein sequence ID" value="PEN04951.1"/>
    <property type="molecule type" value="Genomic_DNA"/>
</dbReference>
<evidence type="ECO:0000256" key="2">
    <source>
        <dbReference type="ARBA" id="ARBA00022723"/>
    </source>
</evidence>
<dbReference type="InterPro" id="IPR020891">
    <property type="entry name" value="UPF0758_CS"/>
</dbReference>
<evidence type="ECO:0000256" key="6">
    <source>
        <dbReference type="RuleBase" id="RU003797"/>
    </source>
</evidence>
<comment type="caution">
    <text evidence="9">The sequence shown here is derived from an EMBL/GenBank/DDBJ whole genome shotgun (WGS) entry which is preliminary data.</text>
</comment>
<feature type="region of interest" description="Disordered" evidence="7">
    <location>
        <begin position="1"/>
        <end position="50"/>
    </location>
</feature>
<dbReference type="InterPro" id="IPR025657">
    <property type="entry name" value="RadC_JAB"/>
</dbReference>
<evidence type="ECO:0000256" key="7">
    <source>
        <dbReference type="SAM" id="MobiDB-lite"/>
    </source>
</evidence>
<keyword evidence="10" id="KW-1185">Reference proteome</keyword>
<dbReference type="CDD" id="cd08071">
    <property type="entry name" value="MPN_DUF2466"/>
    <property type="match status" value="1"/>
</dbReference>
<dbReference type="PROSITE" id="PS01302">
    <property type="entry name" value="UPF0758"/>
    <property type="match status" value="1"/>
</dbReference>
<dbReference type="AlphaFoldDB" id="A0A2H3P1T5"/>
<sequence length="258" mass="27300">MADASDPSTDATSSGTSEDHSEEPIAAYQAPIHAWDPSDQPREKLMQGGPGGLSDAEILAILLGSGTRTSDGPVSAVQLGQTLLRTFGSLFDVSRRPLKELVRVRGIGPAKAARLMAAFEAGRRSASQRSGDQVQVGCPGDVAAVYGPLMRDLKKEIFKVVHLNTANIIIGDYTVSEGGLASSIVEPRAVFEQAILDNAASVICLHNHPSGNPEPSRQDIRITRQLVEAGKLMGIPVHDHLIIAGDAHTSLAERGVME</sequence>
<evidence type="ECO:0000313" key="10">
    <source>
        <dbReference type="Proteomes" id="UP000221024"/>
    </source>
</evidence>
<dbReference type="Gene3D" id="3.40.140.10">
    <property type="entry name" value="Cytidine Deaminase, domain 2"/>
    <property type="match status" value="1"/>
</dbReference>
<evidence type="ECO:0000259" key="8">
    <source>
        <dbReference type="PROSITE" id="PS50249"/>
    </source>
</evidence>
<reference evidence="9 10" key="1">
    <citation type="submission" date="2017-10" db="EMBL/GenBank/DDBJ databases">
        <title>Draft genome of Longimonas halophila.</title>
        <authorList>
            <person name="Goh K.M."/>
            <person name="Shamsir M.S."/>
            <person name="Lim S.W."/>
        </authorList>
    </citation>
    <scope>NUCLEOTIDE SEQUENCE [LARGE SCALE GENOMIC DNA]</scope>
    <source>
        <strain evidence="9 10">KCTC 42399</strain>
    </source>
</reference>
<dbReference type="Proteomes" id="UP000221024">
    <property type="component" value="Unassembled WGS sequence"/>
</dbReference>
<keyword evidence="3" id="KW-0378">Hydrolase</keyword>
<dbReference type="PANTHER" id="PTHR30471">
    <property type="entry name" value="DNA REPAIR PROTEIN RADC"/>
    <property type="match status" value="1"/>
</dbReference>
<dbReference type="Pfam" id="PF20582">
    <property type="entry name" value="UPF0758_N"/>
    <property type="match status" value="1"/>
</dbReference>
<dbReference type="Pfam" id="PF04002">
    <property type="entry name" value="RadC"/>
    <property type="match status" value="1"/>
</dbReference>
<dbReference type="InterPro" id="IPR037518">
    <property type="entry name" value="MPN"/>
</dbReference>
<dbReference type="PROSITE" id="PS50249">
    <property type="entry name" value="MPN"/>
    <property type="match status" value="1"/>
</dbReference>
<dbReference type="InterPro" id="IPR001405">
    <property type="entry name" value="UPF0758"/>
</dbReference>
<dbReference type="GO" id="GO:0008237">
    <property type="term" value="F:metallopeptidase activity"/>
    <property type="evidence" value="ECO:0007669"/>
    <property type="project" value="UniProtKB-KW"/>
</dbReference>
<organism evidence="9 10">
    <name type="scientific">Longimonas halophila</name>
    <dbReference type="NCBI Taxonomy" id="1469170"/>
    <lineage>
        <taxon>Bacteria</taxon>
        <taxon>Pseudomonadati</taxon>
        <taxon>Rhodothermota</taxon>
        <taxon>Rhodothermia</taxon>
        <taxon>Rhodothermales</taxon>
        <taxon>Salisaetaceae</taxon>
        <taxon>Longimonas</taxon>
    </lineage>
</organism>
<keyword evidence="4" id="KW-0862">Zinc</keyword>
<evidence type="ECO:0000256" key="5">
    <source>
        <dbReference type="ARBA" id="ARBA00023049"/>
    </source>
</evidence>
<dbReference type="InterPro" id="IPR046778">
    <property type="entry name" value="UPF0758_N"/>
</dbReference>
<feature type="compositionally biased region" description="Low complexity" evidence="7">
    <location>
        <begin position="1"/>
        <end position="16"/>
    </location>
</feature>
<keyword evidence="2" id="KW-0479">Metal-binding</keyword>
<gene>
    <name evidence="9" type="ORF">CRI93_14290</name>
</gene>
<proteinExistence type="inferred from homology"/>
<dbReference type="NCBIfam" id="NF000642">
    <property type="entry name" value="PRK00024.1"/>
    <property type="match status" value="1"/>
</dbReference>